<dbReference type="InterPro" id="IPR011583">
    <property type="entry name" value="Chitinase_II/V-like_cat"/>
</dbReference>
<keyword evidence="4" id="KW-0732">Signal</keyword>
<feature type="domain" description="Chitin-binding type-2" evidence="5">
    <location>
        <begin position="379"/>
        <end position="444"/>
    </location>
</feature>
<dbReference type="Proteomes" id="UP000695000">
    <property type="component" value="Unplaced"/>
</dbReference>
<evidence type="ECO:0000256" key="3">
    <source>
        <dbReference type="SAM" id="MobiDB-lite"/>
    </source>
</evidence>
<dbReference type="SUPFAM" id="SSF57625">
    <property type="entry name" value="Invertebrate chitin-binding proteins"/>
    <property type="match status" value="3"/>
</dbReference>
<protein>
    <submittedName>
        <fullName evidence="7">Uncharacterized protein LOC108556655 isoform X1</fullName>
    </submittedName>
</protein>
<keyword evidence="2" id="KW-0147">Chitin-binding</keyword>
<accession>A0ABM1M190</accession>
<dbReference type="InterPro" id="IPR001223">
    <property type="entry name" value="Glyco_hydro18_cat"/>
</dbReference>
<evidence type="ECO:0000256" key="1">
    <source>
        <dbReference type="ARBA" id="ARBA00009121"/>
    </source>
</evidence>
<dbReference type="SUPFAM" id="SSF51445">
    <property type="entry name" value="(Trans)glycosidases"/>
    <property type="match status" value="1"/>
</dbReference>
<dbReference type="RefSeq" id="XP_017768340.1">
    <property type="nucleotide sequence ID" value="XM_017912851.1"/>
</dbReference>
<dbReference type="InterPro" id="IPR002557">
    <property type="entry name" value="Chitin-bd_dom"/>
</dbReference>
<dbReference type="PANTHER" id="PTHR11177">
    <property type="entry name" value="CHITINASE"/>
    <property type="match status" value="1"/>
</dbReference>
<dbReference type="Pfam" id="PF00704">
    <property type="entry name" value="Glyco_hydro_18"/>
    <property type="match status" value="1"/>
</dbReference>
<dbReference type="Gene3D" id="3.20.20.80">
    <property type="entry name" value="Glycosidases"/>
    <property type="match status" value="1"/>
</dbReference>
<dbReference type="InterPro" id="IPR029070">
    <property type="entry name" value="Chitinase_insertion_sf"/>
</dbReference>
<evidence type="ECO:0000313" key="6">
    <source>
        <dbReference type="Proteomes" id="UP000695000"/>
    </source>
</evidence>
<evidence type="ECO:0000259" key="5">
    <source>
        <dbReference type="PROSITE" id="PS50940"/>
    </source>
</evidence>
<comment type="similarity">
    <text evidence="1">Belongs to the glycosyl hydrolase 18 family. Chitinase class II subfamily.</text>
</comment>
<dbReference type="Gene3D" id="3.10.50.10">
    <property type="match status" value="1"/>
</dbReference>
<feature type="domain" description="Chitin-binding type-2" evidence="5">
    <location>
        <begin position="455"/>
        <end position="516"/>
    </location>
</feature>
<proteinExistence type="inferred from homology"/>
<dbReference type="SMART" id="SM00494">
    <property type="entry name" value="ChtBD2"/>
    <property type="match status" value="3"/>
</dbReference>
<dbReference type="PROSITE" id="PS50940">
    <property type="entry name" value="CHIT_BIND_II"/>
    <property type="match status" value="3"/>
</dbReference>
<reference evidence="7" key="1">
    <citation type="submission" date="2025-08" db="UniProtKB">
        <authorList>
            <consortium name="RefSeq"/>
        </authorList>
    </citation>
    <scope>IDENTIFICATION</scope>
    <source>
        <tissue evidence="7">Whole Larva</tissue>
    </source>
</reference>
<gene>
    <name evidence="7" type="primary">LOC108556655</name>
</gene>
<feature type="domain" description="Chitin-binding type-2" evidence="5">
    <location>
        <begin position="2784"/>
        <end position="2845"/>
    </location>
</feature>
<dbReference type="PANTHER" id="PTHR11177:SF235">
    <property type="entry name" value="CHITINASE-LIKE PROTEIN IDGF1-RELATED"/>
    <property type="match status" value="1"/>
</dbReference>
<dbReference type="InterPro" id="IPR017853">
    <property type="entry name" value="GH"/>
</dbReference>
<dbReference type="GeneID" id="108556655"/>
<feature type="chain" id="PRO_5045862403" evidence="4">
    <location>
        <begin position="19"/>
        <end position="2852"/>
    </location>
</feature>
<evidence type="ECO:0000256" key="4">
    <source>
        <dbReference type="SAM" id="SignalP"/>
    </source>
</evidence>
<evidence type="ECO:0000256" key="2">
    <source>
        <dbReference type="ARBA" id="ARBA00022669"/>
    </source>
</evidence>
<keyword evidence="6" id="KW-1185">Reference proteome</keyword>
<dbReference type="Pfam" id="PF01607">
    <property type="entry name" value="CBM_14"/>
    <property type="match status" value="3"/>
</dbReference>
<sequence>MKFLAFLLIALTTGVALATTVVAKDCHKGGSGPKLFCYYGHVPTEDEVIRDACRCSHLVLPHDSDAAAVDSIRSKLESTTKILITVHDLNEGLVKTLKKTKVDGLEVKLKKLRSREDIADFLSTVRTKLDKDLFVALSVPAKPEILAKYYDFKALSKSADVFLLETSFLGTSKNVTFHPSRLSGLWDVQNTDSVVDLVSGLGAPLSKLVVAAPVQAFKFALQAERHTAPGSPALELSTISRDELCDAMGAGEGWTLERDQDQAGPYIFREKEWIAFEDSMSMDIKAKYARVRGLAGLALKDVSQDGGSSCGGSLLAAAAEGLSRQARAPRGALLHSLEREILETPAKKSKNVQLSPYRISRVIDVEGKVHVIRQDTRTEFECSRQGYFVHPRSCGRFYRCVKFDQLTEEFSVFEFDCPAGLAFDERVEVCVWPGSLPHASACSGSSEIAPVPKQRFVCPSEPGYYADPENCRWFFACLDHGTSPLTAYEFRCPYGLVFDGERLLCEWPWLVPKCASGLAFAEGYESRTVGDYSLDLYDGLGSLNGIRLGGLSGPLQQPISKTYSSFSKDNYQNLLLGIGNSNVDHSANLGLLSGGNLHAAVNEHSNGAGSKSGSYSRFSTSGSRNSAGNYNKFLSGNAQSTAGAVHESGLNAASGKYNKFSSGSSSNSGNQGFAHGDGLNIASGLVHETGSNSAAGNYNKYSSGSSSISGSQGFAHGEALNIASGENGNYNKFSSGSSSISGNSGSEVSGGFSTGIVHGEGIVHEVGSNTGNYKKFSSISANAGASHGHRLNVASGNAKNYNAFSSGSANAGSRVSGGFSSGIVHKHGSNLASGNAETYSKFSIGSGSVSGNSGSHVLKFASGVEHGEGLNIAAGNAHNYNTYSSGSNIISGNSEIAAGFSSGVAHGEGVNVASENTESNSKFSSANSGSQVSGGYSTGIVHGEGLNLASHGEELNVANGNAYNSFESEANSNYGGFSAEVAHGEGLNLVAGNAESYSKFSSGSDSHSGNSQSHVSGGYSSGVIHGEGLNVAAGNVESYNKLSSGAHTISGNSGIVHGEGLILENAGISSEVVHGEGLNVAAGNAESYSKFSSGSSSIAGNAGTYVTEGYPSGIDHGENLKLATGLLLGEDEGLNVATESNYNKFSLGSSLLSESQVTEGGFSSGIAHGLNLGSGNDESYSKFSSGSSSSIYGNSGSQIAEGFSTGVAHGDGLIDHTGNLNFLADIEPNFNEFFSEYGNQAQTILLNQESINAGSHEYSQNTGFATGVVGGQEESTLNLASVQSSGFSSGIVHGQSSSSQAEAVNLAFGSRVTSGNSQGHIDIVGGGFSGVGNVKVLENAPVVASVVTSIPTVTAVPIPAQKEFETYNAGGVVANLPDLQLKLEHPSTINHHLTAKTPAVTVTDVLFASTPSSLGYDYPKPKIPFIEGSTAKPTYLPPVQKTYLPSVQKTYVPSVQKSYVRPLRPVGGLKATVIENYNKPAVVTTYHHQRPAVVQQHVKIHESKPAIAVQEVKVVKPAVVQTYYHQKPAVIEQQTVHVQPTVTYESVKIEKPVNFEGYKYEKPTIVFEEKPQIKIEKPAVVQTYFHQKPAVIEHQTVHIQPTVTYESVRTEKPVKFEGYRYEKPTVAFEEKRVQKVKIEKPAVVQTYFHQKPAVIRQQTVHVQPTVTYEKPAVIEQQTVEVKTPVKFEGYQYEKPTIKFEIPKPKVTYQQEVKVQKPAVVQTYYHQKPAVVHHKIVQEVQPQIEIKQQTVEVNQGYHYEKPTIKFEERSKPVVSYQQEVKVQKPAVVESYYHQKPAVVHQQIVHEVQPKVEIKQQAAIEVNQGYHYEKPTIKFEERPKPVVTYHKEVRVQKPAVVQTYYHQKPAVVHQQIVHEVQPQVEIKQQTVKVDEGYHYEKPTIKFEETPKPVVTYQQEIKVQKPAVVHSYYHQKPAVIQQQTVKPIVSYEQVKPEIKFEGYHYEKPAVKFEIPKPTVTYHQEVKVKKPAVVVESYYQQKPVVIQHQTERPTVVYEKPAITGYQEVKIEKPVESYHYQKPAVVKIEEQVQFQGYKYEKPTIAFEEKRKEVKIEQPAVVQTYFHQKHVTPNVAYEKPVVVEQKTVEINKFEGYHYEKPSIQFEEKPQQVVSYQQEVKVQKPAFVHSYYNQKPAVTYESVKVKQPVVHRVQHRQRVQVKNQEGYRYEKPAIVFEEKPQVIVEQQKPAVVETYFHQKQPVVLEQKTIVQVNPVTAKPVVVENYVYKDEGYHYEKPAIAFEERPTYKEVVTQTVRPTTPRIIPQVSTYTYHHRRPTYVSSTTTERVPVVEEIIIPKKAYVTGSEEGYSYPKPEIKFELPKPTLVAEIENAPLKEFRYYDSRYQNVVSSTAAPLSSSTYRIRTRRPTLKRVYLPVSTTERVVALTREYLPVTQEYIPITTAKISKEYLPVTRRPSKQYLPVTKTYVPVTRRPSKEYLPVTTAKINREYLPVTRRPSKQYLPVTEINKEYLPVTTARRPSKEYLPVTTEPSKEYLPVTTARRPSKEYLPVSTARRPSKEYLPVTTPKQYVSVTTPREYVSVTTEVPFVSTAKISKEYLPATTSRRPSKEYLPVTRKPSREYLPVAVTTLIPSKEYLPVKGIQVENYENKEYQISLTEKPSREYLPVKSSTRRPQKSKAIIKVNDFHPILAAKLGAQCTCVSNTLKLRKRPTTRIQDLEEYVEQAQEDGDDNEEDEIVIVRKSTTPSSSRVGKKSRRPSVTIVKDEEEDESASIKEEIKSAVREGVKAGVKEALASKDFDRYGPGGLRGRTETLQGTVDCQRAGLFRHPKHCNKFYTCRWDESKKKFTLHVFNCPVHLTFDNNLGACNWPSQGPACVDNTLLPSE</sequence>
<feature type="compositionally biased region" description="Low complexity" evidence="3">
    <location>
        <begin position="1000"/>
        <end position="1018"/>
    </location>
</feature>
<dbReference type="InterPro" id="IPR036508">
    <property type="entry name" value="Chitin-bd_dom_sf"/>
</dbReference>
<name>A0ABM1M190_NICVS</name>
<feature type="signal peptide" evidence="4">
    <location>
        <begin position="1"/>
        <end position="18"/>
    </location>
</feature>
<evidence type="ECO:0000313" key="7">
    <source>
        <dbReference type="RefSeq" id="XP_017768340.1"/>
    </source>
</evidence>
<dbReference type="InterPro" id="IPR050314">
    <property type="entry name" value="Glycosyl_Hydrlase_18"/>
</dbReference>
<feature type="compositionally biased region" description="Low complexity" evidence="3">
    <location>
        <begin position="609"/>
        <end position="624"/>
    </location>
</feature>
<dbReference type="Gene3D" id="2.170.140.10">
    <property type="entry name" value="Chitin binding domain"/>
    <property type="match status" value="3"/>
</dbReference>
<feature type="region of interest" description="Disordered" evidence="3">
    <location>
        <begin position="603"/>
        <end position="624"/>
    </location>
</feature>
<feature type="region of interest" description="Disordered" evidence="3">
    <location>
        <begin position="1000"/>
        <end position="1019"/>
    </location>
</feature>
<dbReference type="SMART" id="SM00636">
    <property type="entry name" value="Glyco_18"/>
    <property type="match status" value="1"/>
</dbReference>
<organism evidence="6 7">
    <name type="scientific">Nicrophorus vespilloides</name>
    <name type="common">Boreal carrion beetle</name>
    <dbReference type="NCBI Taxonomy" id="110193"/>
    <lineage>
        <taxon>Eukaryota</taxon>
        <taxon>Metazoa</taxon>
        <taxon>Ecdysozoa</taxon>
        <taxon>Arthropoda</taxon>
        <taxon>Hexapoda</taxon>
        <taxon>Insecta</taxon>
        <taxon>Pterygota</taxon>
        <taxon>Neoptera</taxon>
        <taxon>Endopterygota</taxon>
        <taxon>Coleoptera</taxon>
        <taxon>Polyphaga</taxon>
        <taxon>Staphyliniformia</taxon>
        <taxon>Silphidae</taxon>
        <taxon>Nicrophorinae</taxon>
        <taxon>Nicrophorus</taxon>
    </lineage>
</organism>